<name>A0A5B9NGZ6_9CAUD</name>
<evidence type="ECO:0000313" key="1">
    <source>
        <dbReference type="EMBL" id="QEG13338.1"/>
    </source>
</evidence>
<sequence length="54" mass="6080">MANAGRSLKMVTYGITQRDLKMVRTGIVLGYTHNQAMAVLKNLYESRKRKHAAS</sequence>
<protein>
    <submittedName>
        <fullName evidence="1">Uncharacterized protein</fullName>
    </submittedName>
</protein>
<proteinExistence type="predicted"/>
<dbReference type="EMBL" id="MN013085">
    <property type="protein sequence ID" value="QEG13338.1"/>
    <property type="molecule type" value="Genomic_DNA"/>
</dbReference>
<organism evidence="1 2">
    <name type="scientific">Klebsiella phage vB_KpnP_NahiliMali</name>
    <dbReference type="NCBI Taxonomy" id="2591373"/>
    <lineage>
        <taxon>Viruses</taxon>
        <taxon>Duplodnaviria</taxon>
        <taxon>Heunggongvirae</taxon>
        <taxon>Uroviricota</taxon>
        <taxon>Caudoviricetes</taxon>
        <taxon>Autographivirales</taxon>
        <taxon>Autotranscriptaviridae</taxon>
        <taxon>Studiervirinae</taxon>
        <taxon>Ningirsuvirus</taxon>
        <taxon>Ningirsuvirus nahilimali</taxon>
    </lineage>
</organism>
<evidence type="ECO:0000313" key="2">
    <source>
        <dbReference type="Proteomes" id="UP000324182"/>
    </source>
</evidence>
<accession>A0A5B9NGZ6</accession>
<reference evidence="1 2" key="1">
    <citation type="submission" date="2019-04" db="EMBL/GenBank/DDBJ databases">
        <authorList>
            <person name="Foster K.K."/>
            <person name="Sharma R."/>
            <person name="Thurgood T.L."/>
            <person name="Kruger J.L."/>
            <person name="Loertscher E."/>
            <person name="Arens D.K."/>
            <person name="Thompson D.W."/>
            <person name="Johnson L."/>
            <person name="Walker J."/>
            <person name="Casjens S."/>
            <person name="Grose J.H."/>
        </authorList>
    </citation>
    <scope>NUCLEOTIDE SEQUENCE [LARGE SCALE GENOMIC DNA]</scope>
</reference>
<gene>
    <name evidence="1" type="ORF">NAHI_2</name>
</gene>
<dbReference type="Proteomes" id="UP000324182">
    <property type="component" value="Segment"/>
</dbReference>
<keyword evidence="2" id="KW-1185">Reference proteome</keyword>